<keyword evidence="2" id="KW-1185">Reference proteome</keyword>
<dbReference type="OMA" id="CLEGHIE"/>
<dbReference type="EMBL" id="GL451935">
    <property type="protein sequence ID" value="EFN78222.1"/>
    <property type="molecule type" value="Genomic_DNA"/>
</dbReference>
<dbReference type="SUPFAM" id="SSF56672">
    <property type="entry name" value="DNA/RNA polymerases"/>
    <property type="match status" value="1"/>
</dbReference>
<dbReference type="Proteomes" id="UP000008237">
    <property type="component" value="Unassembled WGS sequence"/>
</dbReference>
<proteinExistence type="predicted"/>
<dbReference type="STRING" id="610380.E2C1F4"/>
<feature type="non-terminal residue" evidence="1">
    <location>
        <position position="1"/>
    </location>
</feature>
<feature type="non-terminal residue" evidence="1">
    <location>
        <position position="101"/>
    </location>
</feature>
<organism evidence="2">
    <name type="scientific">Harpegnathos saltator</name>
    <name type="common">Jerdon's jumping ant</name>
    <dbReference type="NCBI Taxonomy" id="610380"/>
    <lineage>
        <taxon>Eukaryota</taxon>
        <taxon>Metazoa</taxon>
        <taxon>Ecdysozoa</taxon>
        <taxon>Arthropoda</taxon>
        <taxon>Hexapoda</taxon>
        <taxon>Insecta</taxon>
        <taxon>Pterygota</taxon>
        <taxon>Neoptera</taxon>
        <taxon>Endopterygota</taxon>
        <taxon>Hymenoptera</taxon>
        <taxon>Apocrita</taxon>
        <taxon>Aculeata</taxon>
        <taxon>Formicoidea</taxon>
        <taxon>Formicidae</taxon>
        <taxon>Ponerinae</taxon>
        <taxon>Ponerini</taxon>
        <taxon>Harpegnathos</taxon>
    </lineage>
</organism>
<evidence type="ECO:0000313" key="1">
    <source>
        <dbReference type="EMBL" id="EFN78222.1"/>
    </source>
</evidence>
<name>E2C1F4_HARSA</name>
<reference evidence="1 2" key="1">
    <citation type="journal article" date="2010" name="Science">
        <title>Genomic comparison of the ants Camponotus floridanus and Harpegnathos saltator.</title>
        <authorList>
            <person name="Bonasio R."/>
            <person name="Zhang G."/>
            <person name="Ye C."/>
            <person name="Mutti N.S."/>
            <person name="Fang X."/>
            <person name="Qin N."/>
            <person name="Donahue G."/>
            <person name="Yang P."/>
            <person name="Li Q."/>
            <person name="Li C."/>
            <person name="Zhang P."/>
            <person name="Huang Z."/>
            <person name="Berger S.L."/>
            <person name="Reinberg D."/>
            <person name="Wang J."/>
            <person name="Liebig J."/>
        </authorList>
    </citation>
    <scope>NUCLEOTIDE SEQUENCE [LARGE SCALE GENOMIC DNA]</scope>
    <source>
        <strain evidence="1 2">R22 G/1</strain>
    </source>
</reference>
<gene>
    <name evidence="1" type="ORF">EAI_06601</name>
</gene>
<evidence type="ECO:0000313" key="2">
    <source>
        <dbReference type="Proteomes" id="UP000008237"/>
    </source>
</evidence>
<dbReference type="PANTHER" id="PTHR31511">
    <property type="entry name" value="PROTEIN CBG23764"/>
    <property type="match status" value="1"/>
</dbReference>
<protein>
    <submittedName>
        <fullName evidence="1">Uncharacterized protein</fullName>
    </submittedName>
</protein>
<dbReference type="PANTHER" id="PTHR31511:SF12">
    <property type="entry name" value="RHO TERMINATION FACTOR N-TERMINAL DOMAIN-CONTAINING PROTEIN"/>
    <property type="match status" value="1"/>
</dbReference>
<dbReference type="GO" id="GO:0071897">
    <property type="term" value="P:DNA biosynthetic process"/>
    <property type="evidence" value="ECO:0007669"/>
    <property type="project" value="UniProtKB-ARBA"/>
</dbReference>
<dbReference type="InterPro" id="IPR043502">
    <property type="entry name" value="DNA/RNA_pol_sf"/>
</dbReference>
<dbReference type="OrthoDB" id="6602337at2759"/>
<sequence>SLIYHVMSDDVYELMKRDIARFDTSNYPQNNIIYGIPLTNKKVPELMKDENNGAKMIEFIGLRAKMYALRIEDEKDIKKAKGVKSNIIARTIHFDDYTHCL</sequence>
<dbReference type="AlphaFoldDB" id="E2C1F4"/>
<accession>E2C1F4</accession>
<dbReference type="InParanoid" id="E2C1F4"/>